<dbReference type="Proteomes" id="UP000255125">
    <property type="component" value="Unassembled WGS sequence"/>
</dbReference>
<dbReference type="AlphaFoldDB" id="A0A379ICI8"/>
<evidence type="ECO:0000313" key="2">
    <source>
        <dbReference type="Proteomes" id="UP000255125"/>
    </source>
</evidence>
<accession>A0A379ICI8</accession>
<protein>
    <submittedName>
        <fullName evidence="1">GTPase</fullName>
    </submittedName>
</protein>
<organism evidence="1 2">
    <name type="scientific">Pseudomonas fluorescens</name>
    <dbReference type="NCBI Taxonomy" id="294"/>
    <lineage>
        <taxon>Bacteria</taxon>
        <taxon>Pseudomonadati</taxon>
        <taxon>Pseudomonadota</taxon>
        <taxon>Gammaproteobacteria</taxon>
        <taxon>Pseudomonadales</taxon>
        <taxon>Pseudomonadaceae</taxon>
        <taxon>Pseudomonas</taxon>
    </lineage>
</organism>
<dbReference type="RefSeq" id="WP_092234946.1">
    <property type="nucleotide sequence ID" value="NZ_UGUS01000002.1"/>
</dbReference>
<proteinExistence type="predicted"/>
<name>A0A379ICI8_PSEFL</name>
<dbReference type="EMBL" id="UGUS01000002">
    <property type="protein sequence ID" value="SUD30023.1"/>
    <property type="molecule type" value="Genomic_DNA"/>
</dbReference>
<gene>
    <name evidence="1" type="ORF">NCTC10392_01927</name>
</gene>
<sequence length="266" mass="30394">MDHSSIRTQIPALVSAHVPRNVRSFKFRIYEDLPQESSLGFRMDPQPFEGKVVAKTDQVIVIKTGRAEFAVLDRHQVSQEPDEGIKVQVQPYVRRRFDGLRADTPEERTEVASDGTPYTVKTHILGSAPAKLPAPELRCPELQELVHQLEQLPAPDGFRRITHLLVDAEARDFTWVDPLPNNIIETPPAISFTVSTEKFQGRVTVLYDRAGDHYAVELRHADELIQRVDEVYFDMLGETLEHLIDDGHWRQIQVEILSDGRKPIRH</sequence>
<reference evidence="1 2" key="1">
    <citation type="submission" date="2018-06" db="EMBL/GenBank/DDBJ databases">
        <authorList>
            <consortium name="Pathogen Informatics"/>
            <person name="Doyle S."/>
        </authorList>
    </citation>
    <scope>NUCLEOTIDE SEQUENCE [LARGE SCALE GENOMIC DNA]</scope>
    <source>
        <strain evidence="1 2">NCTC10392</strain>
    </source>
</reference>
<dbReference type="GeneID" id="55540392"/>
<evidence type="ECO:0000313" key="1">
    <source>
        <dbReference type="EMBL" id="SUD30023.1"/>
    </source>
</evidence>
<dbReference type="OrthoDB" id="8441207at2"/>